<protein>
    <submittedName>
        <fullName evidence="1">Uncharacterized protein</fullName>
    </submittedName>
</protein>
<evidence type="ECO:0000313" key="1">
    <source>
        <dbReference type="EMBL" id="KAJ8000444.1"/>
    </source>
</evidence>
<keyword evidence="2" id="KW-1185">Reference proteome</keyword>
<sequence length="1104" mass="122105">MNRPLFMKTYGKKHTRKFHCWVSPDNRKIAFASTSSSDISITRPTSPKAPVLRMRKGTSVAGRGVRVAKTKALACLIDDDSDEDSDEENVFLRPLLQSPQQQSSNVITARKPRFKSVVRKRVVSTSESDFETSLRKQNIKRPRHTKTKTIIPPSPGGAPGCFVTHRRGATKHKAPKRRNKVQLARPCLNSSDEFSQVQRALPRRPTRVRPHGVASSDSSLADLGNISAGSGFLHEVSLNRLSERSLGPCHRKPLFSSTPSSRSLSRPLCLRPSISPSVDDLYILSSTQEEMDVLGEPLPAPVTGPGPQSPGHPEEGNCEEKPSCGSPSLGSSRNAGSKIQHGVTVASCEQTDPDRNGEETEGGSHFVSATVGPDEVKERCLALRCVVEMERVDKLHQETRYSSCIDLTPDTVDHTQSHNHRGSVDHTQSHNHRGSVDHTQSHNHRGSVDHTQSHNHRGSVDHTQSHNHRGSVDHTQSHNHRGSVDHTQSHNHKGSVDHTQSHNHRGSVDHTHSHDHRGSLNNGPSIVLPVNGCQNQTQSHYSRNSSVQLISVTNTRLSDGPQDLSSKQALSLEAKLKQSCLVVHCQVQLNRMTTTLSPTEIARSDSGPCGKTHSSNNHNTRSDSGHSDDRTRSERVARKNDVPKKQKASVVLKERRLSKDVRCGDRQRTSRKACVSGMSVGRWGRRDEAFKTAPPPGRAGDCSITELLSAQHTNKVLGDNMVLGTPVRHSRLPLSSLLFNFSPDTHTWSRLKAALSIHKKTKASMTPKWSQYLLSPSSMKIKAELADVSQDLFATPLRTPLPQYLHSQLMRSMPVSVCEFDRDISDADKVYSECGQTGPLGFMDCIPPDRLKDIKKIGEGTFGEVFSTTNTAGEAVALKIIPVEGCEPVNGEEQKTFGEILHEIIISKELSSLKEKTHNQTTGFIGLKNLHCVQGKYPPDLLKSWDCFNTLRGSENDRPDFFSEEQLFLILEFEFGGSDLENSNGQLSSVVVAKSVLHQVAAALAVAEQELHFEHRDLHWGNVLVQTTKDKLGSFLLNGTSHSIETRGVTVRIIDYSLSRLEIDGLTVSCDISEDEELFQGQGDYQFDIYRIMRQENRCVCVLQ</sequence>
<gene>
    <name evidence="1" type="ORF">DPEC_G00180190</name>
</gene>
<evidence type="ECO:0000313" key="2">
    <source>
        <dbReference type="Proteomes" id="UP001157502"/>
    </source>
</evidence>
<dbReference type="EMBL" id="CM055742">
    <property type="protein sequence ID" value="KAJ8000444.1"/>
    <property type="molecule type" value="Genomic_DNA"/>
</dbReference>
<dbReference type="Proteomes" id="UP001157502">
    <property type="component" value="Chromosome 15"/>
</dbReference>
<comment type="caution">
    <text evidence="1">The sequence shown here is derived from an EMBL/GenBank/DDBJ whole genome shotgun (WGS) entry which is preliminary data.</text>
</comment>
<accession>A0ACC2G9Y0</accession>
<name>A0ACC2G9Y0_DALPE</name>
<proteinExistence type="predicted"/>
<reference evidence="1" key="1">
    <citation type="submission" date="2021-05" db="EMBL/GenBank/DDBJ databases">
        <authorList>
            <person name="Pan Q."/>
            <person name="Jouanno E."/>
            <person name="Zahm M."/>
            <person name="Klopp C."/>
            <person name="Cabau C."/>
            <person name="Louis A."/>
            <person name="Berthelot C."/>
            <person name="Parey E."/>
            <person name="Roest Crollius H."/>
            <person name="Montfort J."/>
            <person name="Robinson-Rechavi M."/>
            <person name="Bouchez O."/>
            <person name="Lampietro C."/>
            <person name="Lopez Roques C."/>
            <person name="Donnadieu C."/>
            <person name="Postlethwait J."/>
            <person name="Bobe J."/>
            <person name="Dillon D."/>
            <person name="Chandos A."/>
            <person name="von Hippel F."/>
            <person name="Guiguen Y."/>
        </authorList>
    </citation>
    <scope>NUCLEOTIDE SEQUENCE</scope>
    <source>
        <strain evidence="1">YG-Jan2019</strain>
    </source>
</reference>
<organism evidence="1 2">
    <name type="scientific">Dallia pectoralis</name>
    <name type="common">Alaska blackfish</name>
    <dbReference type="NCBI Taxonomy" id="75939"/>
    <lineage>
        <taxon>Eukaryota</taxon>
        <taxon>Metazoa</taxon>
        <taxon>Chordata</taxon>
        <taxon>Craniata</taxon>
        <taxon>Vertebrata</taxon>
        <taxon>Euteleostomi</taxon>
        <taxon>Actinopterygii</taxon>
        <taxon>Neopterygii</taxon>
        <taxon>Teleostei</taxon>
        <taxon>Protacanthopterygii</taxon>
        <taxon>Esociformes</taxon>
        <taxon>Umbridae</taxon>
        <taxon>Dallia</taxon>
    </lineage>
</organism>